<dbReference type="GO" id="GO:0005666">
    <property type="term" value="C:RNA polymerase III complex"/>
    <property type="evidence" value="ECO:0007669"/>
    <property type="project" value="InterPro"/>
</dbReference>
<comment type="subcellular location">
    <subcellularLocation>
        <location evidence="1">Nucleus</location>
    </subcellularLocation>
</comment>
<keyword evidence="2" id="KW-0240">DNA-directed RNA polymerase</keyword>
<dbReference type="Pfam" id="PF05132">
    <property type="entry name" value="RNA_pol_Rpc4"/>
    <property type="match status" value="1"/>
</dbReference>
<evidence type="ECO:0000256" key="1">
    <source>
        <dbReference type="ARBA" id="ARBA00004123"/>
    </source>
</evidence>
<keyword evidence="3" id="KW-0804">Transcription</keyword>
<keyword evidence="4" id="KW-0539">Nucleus</keyword>
<dbReference type="InterPro" id="IPR007811">
    <property type="entry name" value="RPC4"/>
</dbReference>
<evidence type="ECO:0000256" key="5">
    <source>
        <dbReference type="SAM" id="MobiDB-lite"/>
    </source>
</evidence>
<gene>
    <name evidence="6" type="ORF">B7P43_G05149</name>
</gene>
<evidence type="ECO:0000256" key="4">
    <source>
        <dbReference type="ARBA" id="ARBA00023242"/>
    </source>
</evidence>
<organism evidence="6 7">
    <name type="scientific">Cryptotermes secundus</name>
    <dbReference type="NCBI Taxonomy" id="105785"/>
    <lineage>
        <taxon>Eukaryota</taxon>
        <taxon>Metazoa</taxon>
        <taxon>Ecdysozoa</taxon>
        <taxon>Arthropoda</taxon>
        <taxon>Hexapoda</taxon>
        <taxon>Insecta</taxon>
        <taxon>Pterygota</taxon>
        <taxon>Neoptera</taxon>
        <taxon>Polyneoptera</taxon>
        <taxon>Dictyoptera</taxon>
        <taxon>Blattodea</taxon>
        <taxon>Blattoidea</taxon>
        <taxon>Termitoidae</taxon>
        <taxon>Kalotermitidae</taxon>
        <taxon>Cryptotermitinae</taxon>
        <taxon>Cryptotermes</taxon>
    </lineage>
</organism>
<evidence type="ECO:0000256" key="2">
    <source>
        <dbReference type="ARBA" id="ARBA00022478"/>
    </source>
</evidence>
<evidence type="ECO:0000313" key="7">
    <source>
        <dbReference type="Proteomes" id="UP000235965"/>
    </source>
</evidence>
<comment type="caution">
    <text evidence="6">The sequence shown here is derived from an EMBL/GenBank/DDBJ whole genome shotgun (WGS) entry which is preliminary data.</text>
</comment>
<name>A0A2J7PEZ1_9NEOP</name>
<proteinExistence type="predicted"/>
<dbReference type="EMBL" id="NEVH01026087">
    <property type="protein sequence ID" value="PNF14892.1"/>
    <property type="molecule type" value="Genomic_DNA"/>
</dbReference>
<dbReference type="PANTHER" id="PTHR13408">
    <property type="entry name" value="DNA-DIRECTED RNA POLYMERASE III"/>
    <property type="match status" value="1"/>
</dbReference>
<evidence type="ECO:0000256" key="3">
    <source>
        <dbReference type="ARBA" id="ARBA00023163"/>
    </source>
</evidence>
<reference evidence="6 7" key="1">
    <citation type="submission" date="2017-12" db="EMBL/GenBank/DDBJ databases">
        <title>Hemimetabolous genomes reveal molecular basis of termite eusociality.</title>
        <authorList>
            <person name="Harrison M.C."/>
            <person name="Jongepier E."/>
            <person name="Robertson H.M."/>
            <person name="Arning N."/>
            <person name="Bitard-Feildel T."/>
            <person name="Chao H."/>
            <person name="Childers C.P."/>
            <person name="Dinh H."/>
            <person name="Doddapaneni H."/>
            <person name="Dugan S."/>
            <person name="Gowin J."/>
            <person name="Greiner C."/>
            <person name="Han Y."/>
            <person name="Hu H."/>
            <person name="Hughes D.S.T."/>
            <person name="Huylmans A.-K."/>
            <person name="Kemena C."/>
            <person name="Kremer L.P.M."/>
            <person name="Lee S.L."/>
            <person name="Lopez-Ezquerra A."/>
            <person name="Mallet L."/>
            <person name="Monroy-Kuhn J.M."/>
            <person name="Moser A."/>
            <person name="Murali S.C."/>
            <person name="Muzny D.M."/>
            <person name="Otani S."/>
            <person name="Piulachs M.-D."/>
            <person name="Poelchau M."/>
            <person name="Qu J."/>
            <person name="Schaub F."/>
            <person name="Wada-Katsumata A."/>
            <person name="Worley K.C."/>
            <person name="Xie Q."/>
            <person name="Ylla G."/>
            <person name="Poulsen M."/>
            <person name="Gibbs R.A."/>
            <person name="Schal C."/>
            <person name="Richards S."/>
            <person name="Belles X."/>
            <person name="Korb J."/>
            <person name="Bornberg-Bauer E."/>
        </authorList>
    </citation>
    <scope>NUCLEOTIDE SEQUENCE [LARGE SCALE GENOMIC DNA]</scope>
    <source>
        <tissue evidence="6">Whole body</tissue>
    </source>
</reference>
<dbReference type="AlphaFoldDB" id="A0A2J7PEZ1"/>
<dbReference type="InParanoid" id="A0A2J7PEZ1"/>
<evidence type="ECO:0008006" key="8">
    <source>
        <dbReference type="Google" id="ProtNLM"/>
    </source>
</evidence>
<dbReference type="Proteomes" id="UP000235965">
    <property type="component" value="Unassembled WGS sequence"/>
</dbReference>
<feature type="compositionally biased region" description="Polar residues" evidence="5">
    <location>
        <begin position="134"/>
        <end position="146"/>
    </location>
</feature>
<dbReference type="GO" id="GO:0003677">
    <property type="term" value="F:DNA binding"/>
    <property type="evidence" value="ECO:0007669"/>
    <property type="project" value="InterPro"/>
</dbReference>
<dbReference type="GO" id="GO:0042797">
    <property type="term" value="P:tRNA transcription by RNA polymerase III"/>
    <property type="evidence" value="ECO:0007669"/>
    <property type="project" value="TreeGrafter"/>
</dbReference>
<dbReference type="PANTHER" id="PTHR13408:SF0">
    <property type="entry name" value="DNA-DIRECTED RNA POLYMERASE III SUBUNIT RPC4"/>
    <property type="match status" value="1"/>
</dbReference>
<dbReference type="STRING" id="105785.A0A2J7PEZ1"/>
<feature type="region of interest" description="Disordered" evidence="5">
    <location>
        <begin position="123"/>
        <end position="146"/>
    </location>
</feature>
<keyword evidence="7" id="KW-1185">Reference proteome</keyword>
<evidence type="ECO:0000313" key="6">
    <source>
        <dbReference type="EMBL" id="PNF14892.1"/>
    </source>
</evidence>
<sequence length="240" mass="26296">MKLKALLRDDFVDDPGMEPDADYAPVKLPMLTLAKIKTELKEEVKPKLVETEEKAGEIKIKKEILDEDENDVKPKIENGDIKFNKEQDITKMKNPELITVQDILQSKEPELIFLQMPDCLPGLKPEATTGPAKPSTSGLSQSLPNDTTQTVASTKYCTLSTLSEGCIGKLQLLKSGRARLVLGNTVLHVAMGTQVGFREDLISVDLDQSTHGGDMINLGPVTAHLVCSPDWETMLTKGIA</sequence>
<accession>A0A2J7PEZ1</accession>
<protein>
    <recommendedName>
        <fullName evidence="8">DNA-directed RNA polymerase III subunit RPC4</fullName>
    </recommendedName>
</protein>